<feature type="compositionally biased region" description="Acidic residues" evidence="3">
    <location>
        <begin position="196"/>
        <end position="215"/>
    </location>
</feature>
<evidence type="ECO:0000259" key="4">
    <source>
        <dbReference type="Pfam" id="PF25332"/>
    </source>
</evidence>
<dbReference type="InterPro" id="IPR019381">
    <property type="entry name" value="PACS1/2_C"/>
</dbReference>
<accession>A0ABN7AHN7</accession>
<dbReference type="EMBL" id="AP028910">
    <property type="protein sequence ID" value="BES89842.1"/>
    <property type="molecule type" value="Genomic_DNA"/>
</dbReference>
<comment type="similarity">
    <text evidence="1">Belongs to the PACS family.</text>
</comment>
<protein>
    <submittedName>
        <fullName evidence="5">PACS-1 cytosolic sorting protein</fullName>
    </submittedName>
</protein>
<reference evidence="5 6" key="1">
    <citation type="submission" date="2023-09" db="EMBL/GenBank/DDBJ databases">
        <title>Nesidiocoris tenuis whole genome shotgun sequence.</title>
        <authorList>
            <person name="Shibata T."/>
            <person name="Shimoda M."/>
            <person name="Kobayashi T."/>
            <person name="Uehara T."/>
        </authorList>
    </citation>
    <scope>NUCLEOTIDE SEQUENCE [LARGE SCALE GENOMIC DNA]</scope>
    <source>
        <strain evidence="5 6">Japan</strain>
    </source>
</reference>
<dbReference type="Pfam" id="PF25332">
    <property type="entry name" value="C2_PACS_N"/>
    <property type="match status" value="1"/>
</dbReference>
<feature type="domain" description="Phosphofurin acidic cluster sorting protein 1/2 N-terminal C2" evidence="4">
    <location>
        <begin position="16"/>
        <end position="176"/>
    </location>
</feature>
<keyword evidence="2" id="KW-0597">Phosphoprotein</keyword>
<proteinExistence type="inferred from homology"/>
<evidence type="ECO:0000256" key="2">
    <source>
        <dbReference type="ARBA" id="ARBA00022553"/>
    </source>
</evidence>
<organism evidence="5 6">
    <name type="scientific">Nesidiocoris tenuis</name>
    <dbReference type="NCBI Taxonomy" id="355587"/>
    <lineage>
        <taxon>Eukaryota</taxon>
        <taxon>Metazoa</taxon>
        <taxon>Ecdysozoa</taxon>
        <taxon>Arthropoda</taxon>
        <taxon>Hexapoda</taxon>
        <taxon>Insecta</taxon>
        <taxon>Pterygota</taxon>
        <taxon>Neoptera</taxon>
        <taxon>Paraneoptera</taxon>
        <taxon>Hemiptera</taxon>
        <taxon>Heteroptera</taxon>
        <taxon>Panheteroptera</taxon>
        <taxon>Cimicomorpha</taxon>
        <taxon>Miridae</taxon>
        <taxon>Dicyphina</taxon>
        <taxon>Nesidiocoris</taxon>
    </lineage>
</organism>
<name>A0ABN7AHN7_9HEMI</name>
<dbReference type="PANTHER" id="PTHR13280:SF17">
    <property type="entry name" value="KRUEPPEL TARGET AT 95D, ISOFORM A"/>
    <property type="match status" value="1"/>
</dbReference>
<evidence type="ECO:0000256" key="1">
    <source>
        <dbReference type="ARBA" id="ARBA00008590"/>
    </source>
</evidence>
<dbReference type="Proteomes" id="UP001307889">
    <property type="component" value="Chromosome 2"/>
</dbReference>
<keyword evidence="6" id="KW-1185">Reference proteome</keyword>
<evidence type="ECO:0000313" key="5">
    <source>
        <dbReference type="EMBL" id="BES89842.1"/>
    </source>
</evidence>
<sequence>MTEKNRPSPSVGAKPVPMKLFATWEVDRTPSNCIPRLCSLTLTRLVIFKSFGSDVSSIYIAVKMQGSKRTLRSNEMILPQNGLLDTELILNFSLQYPHFLKRDGNKLHVMLQRKKRYKNRTILGYKTLANGTIVMSQVLQKQTEMELDLLSDTKETKGSCVAARVSVSALSSQPVDYEVSSKSHQINRRISRIGDFSDDDEDYSSNDEGSDSEPMLEDHRVRKNSIPPSAVRQRNLKQKFISLLKRFRVNEEQLGLDADREVISSKLSGGDMDAAEIEDLFEELDLSDSGPEIDTMSVTSTPKPSLRPFFSSSQTLVSDQLLTSATATASSASAGSKIVN</sequence>
<dbReference type="InterPro" id="IPR057541">
    <property type="entry name" value="PACS1/2_N"/>
</dbReference>
<dbReference type="PANTHER" id="PTHR13280">
    <property type="entry name" value="PHOSPHOFURIN ACIDIC CLUSTER SORTING PROTEIN"/>
    <property type="match status" value="1"/>
</dbReference>
<evidence type="ECO:0000313" key="6">
    <source>
        <dbReference type="Proteomes" id="UP001307889"/>
    </source>
</evidence>
<evidence type="ECO:0000256" key="3">
    <source>
        <dbReference type="SAM" id="MobiDB-lite"/>
    </source>
</evidence>
<feature type="region of interest" description="Disordered" evidence="3">
    <location>
        <begin position="195"/>
        <end position="229"/>
    </location>
</feature>
<gene>
    <name evidence="5" type="ORF">NTJ_02649</name>
</gene>